<dbReference type="InterPro" id="IPR001534">
    <property type="entry name" value="Transthyretin-like"/>
</dbReference>
<dbReference type="AlphaFoldDB" id="A0AAD4NBX8"/>
<keyword evidence="3" id="KW-0964">Secreted</keyword>
<evidence type="ECO:0000256" key="3">
    <source>
        <dbReference type="ARBA" id="ARBA00022525"/>
    </source>
</evidence>
<dbReference type="PANTHER" id="PTHR21700:SF30">
    <property type="entry name" value="TRANSTHYRETIN-LIKE FAMILY PROTEIN"/>
    <property type="match status" value="1"/>
</dbReference>
<dbReference type="GO" id="GO:0005576">
    <property type="term" value="C:extracellular region"/>
    <property type="evidence" value="ECO:0007669"/>
    <property type="project" value="UniProtKB-SubCell"/>
</dbReference>
<comment type="caution">
    <text evidence="6">The sequence shown here is derived from an EMBL/GenBank/DDBJ whole genome shotgun (WGS) entry which is preliminary data.</text>
</comment>
<protein>
    <submittedName>
        <fullName evidence="6">Transthyretin-like family domain-containing protein</fullName>
    </submittedName>
</protein>
<evidence type="ECO:0000256" key="5">
    <source>
        <dbReference type="SAM" id="SignalP"/>
    </source>
</evidence>
<feature type="signal peptide" evidence="5">
    <location>
        <begin position="1"/>
        <end position="23"/>
    </location>
</feature>
<name>A0AAD4NBX8_9BILA</name>
<dbReference type="GO" id="GO:0009986">
    <property type="term" value="C:cell surface"/>
    <property type="evidence" value="ECO:0007669"/>
    <property type="project" value="InterPro"/>
</dbReference>
<comment type="subcellular location">
    <subcellularLocation>
        <location evidence="1">Secreted</location>
    </subcellularLocation>
</comment>
<dbReference type="Pfam" id="PF01060">
    <property type="entry name" value="TTR-52"/>
    <property type="match status" value="1"/>
</dbReference>
<organism evidence="6 7">
    <name type="scientific">Ditylenchus destructor</name>
    <dbReference type="NCBI Taxonomy" id="166010"/>
    <lineage>
        <taxon>Eukaryota</taxon>
        <taxon>Metazoa</taxon>
        <taxon>Ecdysozoa</taxon>
        <taxon>Nematoda</taxon>
        <taxon>Chromadorea</taxon>
        <taxon>Rhabditida</taxon>
        <taxon>Tylenchina</taxon>
        <taxon>Tylenchomorpha</taxon>
        <taxon>Sphaerularioidea</taxon>
        <taxon>Anguinidae</taxon>
        <taxon>Anguininae</taxon>
        <taxon>Ditylenchus</taxon>
    </lineage>
</organism>
<dbReference type="PANTHER" id="PTHR21700">
    <property type="entry name" value="TRANSTHYRETIN-LIKE FAMILY PROTEIN-RELATED"/>
    <property type="match status" value="1"/>
</dbReference>
<comment type="similarity">
    <text evidence="2">Belongs to the nematode transthyretin-like family.</text>
</comment>
<sequence length="137" mass="15645">MKVILCLLPIVFIILLSASESLAKVQNITVKGQVICDKRSMRNVRVELREHDTFDPDDALNETHSDKDGYFNVFGTEDEIQTIRPYIRLTHTCDVTNKATCSRITDFDLPEDKIGTVYDMNFVNLNLRGNRDSETCT</sequence>
<reference evidence="6" key="1">
    <citation type="submission" date="2022-01" db="EMBL/GenBank/DDBJ databases">
        <title>Genome Sequence Resource for Two Populations of Ditylenchus destructor, the Migratory Endoparasitic Phytonematode.</title>
        <authorList>
            <person name="Zhang H."/>
            <person name="Lin R."/>
            <person name="Xie B."/>
        </authorList>
    </citation>
    <scope>NUCLEOTIDE SEQUENCE</scope>
    <source>
        <strain evidence="6">BazhouSP</strain>
    </source>
</reference>
<evidence type="ECO:0000313" key="6">
    <source>
        <dbReference type="EMBL" id="KAI1719130.1"/>
    </source>
</evidence>
<keyword evidence="4 5" id="KW-0732">Signal</keyword>
<feature type="chain" id="PRO_5042186211" evidence="5">
    <location>
        <begin position="24"/>
        <end position="137"/>
    </location>
</feature>
<evidence type="ECO:0000313" key="7">
    <source>
        <dbReference type="Proteomes" id="UP001201812"/>
    </source>
</evidence>
<dbReference type="Proteomes" id="UP001201812">
    <property type="component" value="Unassembled WGS sequence"/>
</dbReference>
<evidence type="ECO:0000256" key="4">
    <source>
        <dbReference type="ARBA" id="ARBA00022729"/>
    </source>
</evidence>
<proteinExistence type="inferred from homology"/>
<evidence type="ECO:0000256" key="1">
    <source>
        <dbReference type="ARBA" id="ARBA00004613"/>
    </source>
</evidence>
<evidence type="ECO:0000256" key="2">
    <source>
        <dbReference type="ARBA" id="ARBA00010112"/>
    </source>
</evidence>
<gene>
    <name evidence="6" type="ORF">DdX_06257</name>
</gene>
<dbReference type="EMBL" id="JAKKPZ010000007">
    <property type="protein sequence ID" value="KAI1719130.1"/>
    <property type="molecule type" value="Genomic_DNA"/>
</dbReference>
<dbReference type="InterPro" id="IPR038479">
    <property type="entry name" value="Transthyretin-like_sf"/>
</dbReference>
<keyword evidence="7" id="KW-1185">Reference proteome</keyword>
<accession>A0AAD4NBX8</accession>
<dbReference type="Gene3D" id="2.60.40.3330">
    <property type="match status" value="1"/>
</dbReference>